<gene>
    <name evidence="1" type="ORF">H010_02025</name>
</gene>
<accession>A0A9X4S6P0</accession>
<dbReference type="Gene3D" id="3.40.50.1240">
    <property type="entry name" value="Phosphoglycerate mutase-like"/>
    <property type="match status" value="1"/>
</dbReference>
<organism evidence="1 2">
    <name type="scientific">Hydrogenophaga taeniospiralis CCUG 15921</name>
    <dbReference type="NCBI Taxonomy" id="1281780"/>
    <lineage>
        <taxon>Bacteria</taxon>
        <taxon>Pseudomonadati</taxon>
        <taxon>Pseudomonadota</taxon>
        <taxon>Betaproteobacteria</taxon>
        <taxon>Burkholderiales</taxon>
        <taxon>Comamonadaceae</taxon>
        <taxon>Hydrogenophaga</taxon>
    </lineage>
</organism>
<proteinExistence type="predicted"/>
<name>A0A9X4S6P0_9BURK</name>
<dbReference type="EMBL" id="AOGK01000001">
    <property type="protein sequence ID" value="MDG5974012.1"/>
    <property type="molecule type" value="Genomic_DNA"/>
</dbReference>
<dbReference type="Proteomes" id="UP001152876">
    <property type="component" value="Unassembled WGS sequence"/>
</dbReference>
<keyword evidence="2" id="KW-1185">Reference proteome</keyword>
<evidence type="ECO:0000313" key="1">
    <source>
        <dbReference type="EMBL" id="MDG5974012.1"/>
    </source>
</evidence>
<dbReference type="AlphaFoldDB" id="A0A9X4S6P0"/>
<dbReference type="RefSeq" id="WP_068168445.1">
    <property type="nucleotide sequence ID" value="NZ_AOGK01000001.1"/>
</dbReference>
<dbReference type="OrthoDB" id="9814783at2"/>
<dbReference type="SMART" id="SM00855">
    <property type="entry name" value="PGAM"/>
    <property type="match status" value="1"/>
</dbReference>
<reference evidence="1" key="1">
    <citation type="submission" date="2013-01" db="EMBL/GenBank/DDBJ databases">
        <title>Genome draft of Hydrogenophaga taeniospiralis 2K1.</title>
        <authorList>
            <person name="Gomila M."/>
            <person name="Lalucat J."/>
        </authorList>
    </citation>
    <scope>NUCLEOTIDE SEQUENCE</scope>
    <source>
        <strain evidence="1">CCUG 15921</strain>
    </source>
</reference>
<sequence length="160" mass="17888">MDLILWRHAEAQDHPDPLGGAQGDAQDMARRLTPRGEKQAARMAAWLDRQLPNGARIYASPAHRCEQTALALGRKFKLRDELGPEGDPLTLLELVQWPHGKSTVVVVGHQPTLGRVIARLLGLAEEDCPMKKGALWWLRQRERNGTLQTLLLTVQTPELL</sequence>
<dbReference type="SUPFAM" id="SSF53254">
    <property type="entry name" value="Phosphoglycerate mutase-like"/>
    <property type="match status" value="1"/>
</dbReference>
<dbReference type="Pfam" id="PF00300">
    <property type="entry name" value="His_Phos_1"/>
    <property type="match status" value="1"/>
</dbReference>
<comment type="caution">
    <text evidence="1">The sequence shown here is derived from an EMBL/GenBank/DDBJ whole genome shotgun (WGS) entry which is preliminary data.</text>
</comment>
<dbReference type="InterPro" id="IPR029033">
    <property type="entry name" value="His_PPase_superfam"/>
</dbReference>
<dbReference type="CDD" id="cd07067">
    <property type="entry name" value="HP_PGM_like"/>
    <property type="match status" value="1"/>
</dbReference>
<dbReference type="InterPro" id="IPR013078">
    <property type="entry name" value="His_Pase_superF_clade-1"/>
</dbReference>
<protein>
    <submittedName>
        <fullName evidence="1">Phosphohistidine phosphatase SixA</fullName>
    </submittedName>
</protein>
<evidence type="ECO:0000313" key="2">
    <source>
        <dbReference type="Proteomes" id="UP001152876"/>
    </source>
</evidence>